<evidence type="ECO:0000259" key="15">
    <source>
        <dbReference type="PROSITE" id="PS51059"/>
    </source>
</evidence>
<evidence type="ECO:0000256" key="1">
    <source>
        <dbReference type="ARBA" id="ARBA00004123"/>
    </source>
</evidence>
<evidence type="ECO:0000259" key="14">
    <source>
        <dbReference type="PROSITE" id="PS50918"/>
    </source>
</evidence>
<protein>
    <submittedName>
        <fullName evidence="17">Protein mono-ADP-ribosyltransferase PARP12</fullName>
    </submittedName>
</protein>
<dbReference type="Gene3D" id="3.30.720.50">
    <property type="match status" value="1"/>
</dbReference>
<dbReference type="InterPro" id="IPR037197">
    <property type="entry name" value="WWE_dom_sf"/>
</dbReference>
<dbReference type="CDD" id="cd01439">
    <property type="entry name" value="TCCD_inducible_PARP_like"/>
    <property type="match status" value="1"/>
</dbReference>
<dbReference type="FunFam" id="3.30.720.50:FF:000007">
    <property type="entry name" value="CCCH-type zinc finger antiviral protein"/>
    <property type="match status" value="1"/>
</dbReference>
<evidence type="ECO:0000256" key="11">
    <source>
        <dbReference type="PROSITE-ProRule" id="PRU00723"/>
    </source>
</evidence>
<evidence type="ECO:0000256" key="9">
    <source>
        <dbReference type="ARBA" id="ARBA00023242"/>
    </source>
</evidence>
<evidence type="ECO:0000256" key="5">
    <source>
        <dbReference type="ARBA" id="ARBA00022723"/>
    </source>
</evidence>
<keyword evidence="6" id="KW-0677">Repeat</keyword>
<dbReference type="Pfam" id="PF02825">
    <property type="entry name" value="WWE"/>
    <property type="match status" value="1"/>
</dbReference>
<dbReference type="InterPro" id="IPR051712">
    <property type="entry name" value="ARTD-AVP"/>
</dbReference>
<evidence type="ECO:0000256" key="4">
    <source>
        <dbReference type="ARBA" id="ARBA00022553"/>
    </source>
</evidence>
<dbReference type="InterPro" id="IPR000571">
    <property type="entry name" value="Znf_CCCH"/>
</dbReference>
<dbReference type="InterPro" id="IPR012317">
    <property type="entry name" value="Poly(ADP-ribose)pol_cat_dom"/>
</dbReference>
<dbReference type="Pfam" id="PF25261">
    <property type="entry name" value="zf-CCCH_PARP12"/>
    <property type="match status" value="2"/>
</dbReference>
<dbReference type="SUPFAM" id="SSF117839">
    <property type="entry name" value="WWE domain"/>
    <property type="match status" value="1"/>
</dbReference>
<dbReference type="OrthoDB" id="6133115at2759"/>
<evidence type="ECO:0000256" key="10">
    <source>
        <dbReference type="ARBA" id="ARBA00024347"/>
    </source>
</evidence>
<dbReference type="AlphaFoldDB" id="A0A6J2MR72"/>
<dbReference type="Pfam" id="PF00644">
    <property type="entry name" value="PARP"/>
    <property type="match status" value="1"/>
</dbReference>
<dbReference type="InterPro" id="IPR056226">
    <property type="entry name" value="WH_PARP12"/>
</dbReference>
<feature type="domain" description="WWE" evidence="14">
    <location>
        <begin position="360"/>
        <end position="436"/>
    </location>
</feature>
<dbReference type="Pfam" id="PF24356">
    <property type="entry name" value="WHD_PARP12"/>
    <property type="match status" value="1"/>
</dbReference>
<feature type="domain" description="C3H1-type" evidence="13">
    <location>
        <begin position="262"/>
        <end position="284"/>
    </location>
</feature>
<dbReference type="PANTHER" id="PTHR45740:SF6">
    <property type="entry name" value="PROTEIN MONO-ADP-RIBOSYLTRANSFERASE PARP12"/>
    <property type="match status" value="1"/>
</dbReference>
<dbReference type="InParanoid" id="A0A6J2MR72"/>
<dbReference type="Proteomes" id="UP000504628">
    <property type="component" value="Chromosome 10"/>
</dbReference>
<dbReference type="PROSITE" id="PS51059">
    <property type="entry name" value="PARP_CATALYTIC"/>
    <property type="match status" value="1"/>
</dbReference>
<evidence type="ECO:0000256" key="3">
    <source>
        <dbReference type="ARBA" id="ARBA00022490"/>
    </source>
</evidence>
<dbReference type="GO" id="GO:0005634">
    <property type="term" value="C:nucleus"/>
    <property type="evidence" value="ECO:0007669"/>
    <property type="project" value="UniProtKB-SubCell"/>
</dbReference>
<dbReference type="Gene3D" id="3.90.228.10">
    <property type="match status" value="1"/>
</dbReference>
<feature type="domain" description="PARP catalytic" evidence="15">
    <location>
        <begin position="559"/>
        <end position="772"/>
    </location>
</feature>
<dbReference type="PROSITE" id="PS50918">
    <property type="entry name" value="WWE"/>
    <property type="match status" value="2"/>
</dbReference>
<comment type="similarity">
    <text evidence="10">Belongs to the ARTD/PARP family.</text>
</comment>
<evidence type="ECO:0000256" key="7">
    <source>
        <dbReference type="ARBA" id="ARBA00022771"/>
    </source>
</evidence>
<keyword evidence="3" id="KW-0963">Cytoplasm</keyword>
<proteinExistence type="inferred from homology"/>
<dbReference type="GO" id="GO:0008270">
    <property type="term" value="F:zinc ion binding"/>
    <property type="evidence" value="ECO:0007669"/>
    <property type="project" value="UniProtKB-KW"/>
</dbReference>
<dbReference type="SMART" id="SM00356">
    <property type="entry name" value="ZnF_C3H1"/>
    <property type="match status" value="2"/>
</dbReference>
<dbReference type="KEGG" id="pdic:114508188"/>
<gene>
    <name evidence="17" type="primary">PARP12</name>
</gene>
<dbReference type="PROSITE" id="PS50103">
    <property type="entry name" value="ZF_C3H1"/>
    <property type="match status" value="1"/>
</dbReference>
<name>A0A6J2MR72_9CHIR</name>
<evidence type="ECO:0000259" key="13">
    <source>
        <dbReference type="PROSITE" id="PS50103"/>
    </source>
</evidence>
<feature type="region of interest" description="Disordered" evidence="12">
    <location>
        <begin position="315"/>
        <end position="341"/>
    </location>
</feature>
<evidence type="ECO:0000256" key="6">
    <source>
        <dbReference type="ARBA" id="ARBA00022737"/>
    </source>
</evidence>
<dbReference type="Pfam" id="PF23466">
    <property type="entry name" value="WWE_4"/>
    <property type="match status" value="1"/>
</dbReference>
<evidence type="ECO:0000256" key="12">
    <source>
        <dbReference type="SAM" id="MobiDB-lite"/>
    </source>
</evidence>
<dbReference type="Gene3D" id="3.30.1370.210">
    <property type="match status" value="1"/>
</dbReference>
<keyword evidence="8 11" id="KW-0862">Zinc</keyword>
<dbReference type="GO" id="GO:0003950">
    <property type="term" value="F:NAD+ poly-ADP-ribosyltransferase activity"/>
    <property type="evidence" value="ECO:0007669"/>
    <property type="project" value="InterPro"/>
</dbReference>
<organism evidence="16 17">
    <name type="scientific">Phyllostomus discolor</name>
    <name type="common">pale spear-nosed bat</name>
    <dbReference type="NCBI Taxonomy" id="89673"/>
    <lineage>
        <taxon>Eukaryota</taxon>
        <taxon>Metazoa</taxon>
        <taxon>Chordata</taxon>
        <taxon>Craniata</taxon>
        <taxon>Vertebrata</taxon>
        <taxon>Euteleostomi</taxon>
        <taxon>Mammalia</taxon>
        <taxon>Eutheria</taxon>
        <taxon>Laurasiatheria</taxon>
        <taxon>Chiroptera</taxon>
        <taxon>Yangochiroptera</taxon>
        <taxon>Phyllostomidae</taxon>
        <taxon>Phyllostominae</taxon>
        <taxon>Phyllostomus</taxon>
    </lineage>
</organism>
<keyword evidence="7 11" id="KW-0863">Zinc-finger</keyword>
<sequence>MISWSSWAAASAGGAEAGRRRAPLSCGPVGVASQQGFSFPPGPGGFRFHFPLAPPPLGIRPASGRSDGQCDPIAAAAASAMALAAAVAEVTQVLCAAGGALETEELRRRLRDGFGADKLERLLREGRRFAVATRARGAAAAAGSERVVLAVSALRLCRGHQGLKSTCLGLCGELHFCKFMVLGACKFLKTGKNCKNSHSLTTDHNMSVLKTHGVDHLSYSELCQLLLQNDPWLLPEICLHYNKGDGLHGSCAFQTKCGKLHVCQYFLQGECKFGTGCKRSHNLSNFEILEKLQKLGMSSDLVQKLPSIYRNAHDIKNRSSVPGPQRTSERRDSSGSASSAITNQEENDQICLFHIWKSCSFQDKCSKVHFHLPYRWQFLDGGRWKDLDKIELIEEAYSNPNKERVLCADSGNTFHTEYLNFKSMKFGTAQARRLSTASSVTKPPHYILTTEWIWYWIDDFGFWQQYGKQGMEHPTTTVSSSDVEKAYLAYCASGSDTQAAILKFEAGKHKYELDFRDFIQKNLAFGTSRKVCRRPKYISPQDVKVKQASNVKFQGPKNIPDHWDPSALADSDFKLVTLSSSSEEYQKVYNLFNRTLPYYVQKIERVQNLALWEVYQWQKGQMQKKNGGKMVDERQLFHGTDDVFVDAICQQNFDWRICGLHGTNYGKGSYFARDAAYSHHYSKSSSKFSMMFLARVLVGEFTRGNASFLRPPAKEGQGNVFYDSCVNSMSDPSIFVIFEKHQIYPEYIIQYTSKPAARAAPQPAAGASSLFSLASLFGIRQ</sequence>
<dbReference type="RefSeq" id="XP_028381996.1">
    <property type="nucleotide sequence ID" value="XM_028526195.2"/>
</dbReference>
<reference evidence="17" key="1">
    <citation type="submission" date="2025-08" db="UniProtKB">
        <authorList>
            <consortium name="RefSeq"/>
        </authorList>
    </citation>
    <scope>IDENTIFICATION</scope>
    <source>
        <tissue evidence="17">Muscle</tissue>
    </source>
</reference>
<evidence type="ECO:0000313" key="17">
    <source>
        <dbReference type="RefSeq" id="XP_028381996.1"/>
    </source>
</evidence>
<keyword evidence="16" id="KW-1185">Reference proteome</keyword>
<evidence type="ECO:0000313" key="16">
    <source>
        <dbReference type="Proteomes" id="UP000504628"/>
    </source>
</evidence>
<evidence type="ECO:0000256" key="8">
    <source>
        <dbReference type="ARBA" id="ARBA00022833"/>
    </source>
</evidence>
<dbReference type="SUPFAM" id="SSF56399">
    <property type="entry name" value="ADP-ribosylation"/>
    <property type="match status" value="1"/>
</dbReference>
<dbReference type="GO" id="GO:1990404">
    <property type="term" value="F:NAD+-protein mono-ADP-ribosyltransferase activity"/>
    <property type="evidence" value="ECO:0007669"/>
    <property type="project" value="TreeGrafter"/>
</dbReference>
<keyword evidence="4" id="KW-0597">Phosphoprotein</keyword>
<keyword evidence="9" id="KW-0539">Nucleus</keyword>
<dbReference type="PANTHER" id="PTHR45740">
    <property type="entry name" value="POLY [ADP-RIBOSE] POLYMERASE"/>
    <property type="match status" value="1"/>
</dbReference>
<dbReference type="FunCoup" id="A0A6J2MR72">
    <property type="interactions" value="672"/>
</dbReference>
<feature type="domain" description="WWE" evidence="14">
    <location>
        <begin position="439"/>
        <end position="533"/>
    </location>
</feature>
<evidence type="ECO:0000256" key="2">
    <source>
        <dbReference type="ARBA" id="ARBA00004496"/>
    </source>
</evidence>
<dbReference type="GO" id="GO:0005737">
    <property type="term" value="C:cytoplasm"/>
    <property type="evidence" value="ECO:0007669"/>
    <property type="project" value="UniProtKB-SubCell"/>
</dbReference>
<keyword evidence="5 11" id="KW-0479">Metal-binding</keyword>
<accession>A0A6J2MR72</accession>
<dbReference type="InterPro" id="IPR057602">
    <property type="entry name" value="Zfn-CCCH_PARP12"/>
</dbReference>
<dbReference type="GeneID" id="114508188"/>
<dbReference type="InterPro" id="IPR004170">
    <property type="entry name" value="WWE_dom"/>
</dbReference>
<dbReference type="CTD" id="64761"/>
<feature type="zinc finger region" description="C3H1-type" evidence="11">
    <location>
        <begin position="262"/>
        <end position="284"/>
    </location>
</feature>
<comment type="subcellular location">
    <subcellularLocation>
        <location evidence="2">Cytoplasm</location>
    </subcellularLocation>
    <subcellularLocation>
        <location evidence="1">Nucleus</location>
    </subcellularLocation>
</comment>